<protein>
    <submittedName>
        <fullName evidence="2">Uncharacterized protein</fullName>
    </submittedName>
</protein>
<accession>A0A2P2PA96</accession>
<organism evidence="2">
    <name type="scientific">Rhizophora mucronata</name>
    <name type="common">Asiatic mangrove</name>
    <dbReference type="NCBI Taxonomy" id="61149"/>
    <lineage>
        <taxon>Eukaryota</taxon>
        <taxon>Viridiplantae</taxon>
        <taxon>Streptophyta</taxon>
        <taxon>Embryophyta</taxon>
        <taxon>Tracheophyta</taxon>
        <taxon>Spermatophyta</taxon>
        <taxon>Magnoliopsida</taxon>
        <taxon>eudicotyledons</taxon>
        <taxon>Gunneridae</taxon>
        <taxon>Pentapetalae</taxon>
        <taxon>rosids</taxon>
        <taxon>fabids</taxon>
        <taxon>Malpighiales</taxon>
        <taxon>Rhizophoraceae</taxon>
        <taxon>Rhizophora</taxon>
    </lineage>
</organism>
<feature type="compositionally biased region" description="Polar residues" evidence="1">
    <location>
        <begin position="15"/>
        <end position="26"/>
    </location>
</feature>
<proteinExistence type="predicted"/>
<dbReference type="EMBL" id="GGEC01071200">
    <property type="protein sequence ID" value="MBX51684.1"/>
    <property type="molecule type" value="Transcribed_RNA"/>
</dbReference>
<feature type="region of interest" description="Disordered" evidence="1">
    <location>
        <begin position="1"/>
        <end position="26"/>
    </location>
</feature>
<sequence length="26" mass="2945">MNKNRATARNHDRCSSVNLDDSLAKQ</sequence>
<dbReference type="AlphaFoldDB" id="A0A2P2PA96"/>
<evidence type="ECO:0000313" key="2">
    <source>
        <dbReference type="EMBL" id="MBX51684.1"/>
    </source>
</evidence>
<evidence type="ECO:0000256" key="1">
    <source>
        <dbReference type="SAM" id="MobiDB-lite"/>
    </source>
</evidence>
<reference evidence="2" key="1">
    <citation type="submission" date="2018-02" db="EMBL/GenBank/DDBJ databases">
        <title>Rhizophora mucronata_Transcriptome.</title>
        <authorList>
            <person name="Meera S.P."/>
            <person name="Sreeshan A."/>
            <person name="Augustine A."/>
        </authorList>
    </citation>
    <scope>NUCLEOTIDE SEQUENCE</scope>
    <source>
        <tissue evidence="2">Leaf</tissue>
    </source>
</reference>
<name>A0A2P2PA96_RHIMU</name>